<accession>A0A1R3KJR0</accession>
<evidence type="ECO:0000313" key="3">
    <source>
        <dbReference type="Proteomes" id="UP000187203"/>
    </source>
</evidence>
<sequence length="33" mass="3560">MEETQKQLVSDAVDNTGNPADRTKSGGIGWLQL</sequence>
<gene>
    <name evidence="2" type="ORF">COLO4_07523</name>
</gene>
<protein>
    <submittedName>
        <fullName evidence="2">Nitrate transporter 1.4-like protein</fullName>
    </submittedName>
</protein>
<dbReference type="Proteomes" id="UP000187203">
    <property type="component" value="Unassembled WGS sequence"/>
</dbReference>
<comment type="caution">
    <text evidence="2">The sequence shown here is derived from an EMBL/GenBank/DDBJ whole genome shotgun (WGS) entry which is preliminary data.</text>
</comment>
<name>A0A1R3KJR0_9ROSI</name>
<keyword evidence="3" id="KW-1185">Reference proteome</keyword>
<evidence type="ECO:0000256" key="1">
    <source>
        <dbReference type="SAM" id="MobiDB-lite"/>
    </source>
</evidence>
<dbReference type="AlphaFoldDB" id="A0A1R3KJR0"/>
<dbReference type="EMBL" id="AWUE01013341">
    <property type="protein sequence ID" value="OMP07228.1"/>
    <property type="molecule type" value="Genomic_DNA"/>
</dbReference>
<reference evidence="3" key="1">
    <citation type="submission" date="2013-09" db="EMBL/GenBank/DDBJ databases">
        <title>Corchorus olitorius genome sequencing.</title>
        <authorList>
            <person name="Alam M."/>
            <person name="Haque M.S."/>
            <person name="Islam M.S."/>
            <person name="Emdad E.M."/>
            <person name="Islam M.M."/>
            <person name="Ahmed B."/>
            <person name="Halim A."/>
            <person name="Hossen Q.M.M."/>
            <person name="Hossain M.Z."/>
            <person name="Ahmed R."/>
            <person name="Khan M.M."/>
            <person name="Islam R."/>
            <person name="Rashid M.M."/>
            <person name="Khan S.A."/>
            <person name="Rahman M.S."/>
            <person name="Alam M."/>
            <person name="Yahiya A.S."/>
            <person name="Khan M.S."/>
            <person name="Azam M.S."/>
            <person name="Haque T."/>
            <person name="Lashkar M.Z.H."/>
            <person name="Akhand A.I."/>
            <person name="Morshed G."/>
            <person name="Roy S."/>
            <person name="Uddin K.S."/>
            <person name="Rabeya T."/>
            <person name="Hossain A.S."/>
            <person name="Chowdhury A."/>
            <person name="Snigdha A.R."/>
            <person name="Mortoza M.S."/>
            <person name="Matin S.A."/>
            <person name="Hoque S.M.E."/>
            <person name="Islam M.K."/>
            <person name="Roy D.K."/>
            <person name="Haider R."/>
            <person name="Moosa M.M."/>
            <person name="Elias S.M."/>
            <person name="Hasan A.M."/>
            <person name="Jahan S."/>
            <person name="Shafiuddin M."/>
            <person name="Mahmood N."/>
            <person name="Shommy N.S."/>
        </authorList>
    </citation>
    <scope>NUCLEOTIDE SEQUENCE [LARGE SCALE GENOMIC DNA]</scope>
    <source>
        <strain evidence="3">cv. O-4</strain>
    </source>
</reference>
<evidence type="ECO:0000313" key="2">
    <source>
        <dbReference type="EMBL" id="OMP07228.1"/>
    </source>
</evidence>
<feature type="region of interest" description="Disordered" evidence="1">
    <location>
        <begin position="1"/>
        <end position="33"/>
    </location>
</feature>
<organism evidence="2 3">
    <name type="scientific">Corchorus olitorius</name>
    <dbReference type="NCBI Taxonomy" id="93759"/>
    <lineage>
        <taxon>Eukaryota</taxon>
        <taxon>Viridiplantae</taxon>
        <taxon>Streptophyta</taxon>
        <taxon>Embryophyta</taxon>
        <taxon>Tracheophyta</taxon>
        <taxon>Spermatophyta</taxon>
        <taxon>Magnoliopsida</taxon>
        <taxon>eudicotyledons</taxon>
        <taxon>Gunneridae</taxon>
        <taxon>Pentapetalae</taxon>
        <taxon>rosids</taxon>
        <taxon>malvids</taxon>
        <taxon>Malvales</taxon>
        <taxon>Malvaceae</taxon>
        <taxon>Grewioideae</taxon>
        <taxon>Apeibeae</taxon>
        <taxon>Corchorus</taxon>
    </lineage>
</organism>
<proteinExistence type="predicted"/>